<comment type="caution">
    <text evidence="2">The sequence shown here is derived from an EMBL/GenBank/DDBJ whole genome shotgun (WGS) entry which is preliminary data.</text>
</comment>
<organism evidence="2 3">
    <name type="scientific">Dreissena polymorpha</name>
    <name type="common">Zebra mussel</name>
    <name type="synonym">Mytilus polymorpha</name>
    <dbReference type="NCBI Taxonomy" id="45954"/>
    <lineage>
        <taxon>Eukaryota</taxon>
        <taxon>Metazoa</taxon>
        <taxon>Spiralia</taxon>
        <taxon>Lophotrochozoa</taxon>
        <taxon>Mollusca</taxon>
        <taxon>Bivalvia</taxon>
        <taxon>Autobranchia</taxon>
        <taxon>Heteroconchia</taxon>
        <taxon>Euheterodonta</taxon>
        <taxon>Imparidentia</taxon>
        <taxon>Neoheterodontei</taxon>
        <taxon>Myida</taxon>
        <taxon>Dreissenoidea</taxon>
        <taxon>Dreissenidae</taxon>
        <taxon>Dreissena</taxon>
    </lineage>
</organism>
<feature type="region of interest" description="Disordered" evidence="1">
    <location>
        <begin position="1"/>
        <end position="33"/>
    </location>
</feature>
<protein>
    <submittedName>
        <fullName evidence="2">Uncharacterized protein</fullName>
    </submittedName>
</protein>
<dbReference type="EMBL" id="JAIWYP010000011">
    <property type="protein sequence ID" value="KAH3739876.1"/>
    <property type="molecule type" value="Genomic_DNA"/>
</dbReference>
<evidence type="ECO:0000313" key="3">
    <source>
        <dbReference type="Proteomes" id="UP000828390"/>
    </source>
</evidence>
<reference evidence="2" key="1">
    <citation type="journal article" date="2019" name="bioRxiv">
        <title>The Genome of the Zebra Mussel, Dreissena polymorpha: A Resource for Invasive Species Research.</title>
        <authorList>
            <person name="McCartney M.A."/>
            <person name="Auch B."/>
            <person name="Kono T."/>
            <person name="Mallez S."/>
            <person name="Zhang Y."/>
            <person name="Obille A."/>
            <person name="Becker A."/>
            <person name="Abrahante J.E."/>
            <person name="Garbe J."/>
            <person name="Badalamenti J.P."/>
            <person name="Herman A."/>
            <person name="Mangelson H."/>
            <person name="Liachko I."/>
            <person name="Sullivan S."/>
            <person name="Sone E.D."/>
            <person name="Koren S."/>
            <person name="Silverstein K.A.T."/>
            <person name="Beckman K.B."/>
            <person name="Gohl D.M."/>
        </authorList>
    </citation>
    <scope>NUCLEOTIDE SEQUENCE</scope>
    <source>
        <strain evidence="2">Duluth1</strain>
        <tissue evidence="2">Whole animal</tissue>
    </source>
</reference>
<keyword evidence="3" id="KW-1185">Reference proteome</keyword>
<accession>A0A9D4D650</accession>
<dbReference type="Proteomes" id="UP000828390">
    <property type="component" value="Unassembled WGS sequence"/>
</dbReference>
<reference evidence="2" key="2">
    <citation type="submission" date="2020-11" db="EMBL/GenBank/DDBJ databases">
        <authorList>
            <person name="McCartney M.A."/>
            <person name="Auch B."/>
            <person name="Kono T."/>
            <person name="Mallez S."/>
            <person name="Becker A."/>
            <person name="Gohl D.M."/>
            <person name="Silverstein K.A.T."/>
            <person name="Koren S."/>
            <person name="Bechman K.B."/>
            <person name="Herman A."/>
            <person name="Abrahante J.E."/>
            <person name="Garbe J."/>
        </authorList>
    </citation>
    <scope>NUCLEOTIDE SEQUENCE</scope>
    <source>
        <strain evidence="2">Duluth1</strain>
        <tissue evidence="2">Whole animal</tissue>
    </source>
</reference>
<name>A0A9D4D650_DREPO</name>
<feature type="compositionally biased region" description="Polar residues" evidence="1">
    <location>
        <begin position="15"/>
        <end position="33"/>
    </location>
</feature>
<proteinExistence type="predicted"/>
<evidence type="ECO:0000256" key="1">
    <source>
        <dbReference type="SAM" id="MobiDB-lite"/>
    </source>
</evidence>
<gene>
    <name evidence="2" type="ORF">DPMN_046566</name>
</gene>
<dbReference type="AlphaFoldDB" id="A0A9D4D650"/>
<sequence>MFSAQSSSDGRRTRQPLSMQKRTGSICYPSTNDSVENEDTFYNTLSIDVQARAKTDEMLMGRISEKDRQRQPII</sequence>
<evidence type="ECO:0000313" key="2">
    <source>
        <dbReference type="EMBL" id="KAH3739876.1"/>
    </source>
</evidence>